<dbReference type="AlphaFoldDB" id="A0A7R9GTR2"/>
<dbReference type="NCBIfam" id="NF011741">
    <property type="entry name" value="PRK15194.1"/>
    <property type="match status" value="1"/>
</dbReference>
<comment type="similarity">
    <text evidence="2">Belongs to the fimbrial protein family.</text>
</comment>
<evidence type="ECO:0000256" key="4">
    <source>
        <dbReference type="ARBA" id="ARBA00023263"/>
    </source>
</evidence>
<sequence>MRPSFVTLIPDMIGKGILHFKGIDMKISNIASIVIASLALVAGAAQAEDPTPVSVNGGSVHFEGELVNAACSVNTNSSHQTVTLGQYRTAKFTKVGDTSSNIPFTIELNDCDPVVATTASVAFTGQIDATDKTLLAVTSGSNDNTAKGVGIEILDSKSATLTPDGATFSATKALIEGTNILNFTARYKATAATTEPGKANADATFVMKYE</sequence>
<keyword evidence="4" id="KW-0281">Fimbrium</keyword>
<comment type="subcellular location">
    <subcellularLocation>
        <location evidence="1">Fimbrium</location>
    </subcellularLocation>
</comment>
<reference evidence="6" key="1">
    <citation type="submission" date="2020-11" db="EMBL/GenBank/DDBJ databases">
        <authorList>
            <person name="Tran Van P."/>
        </authorList>
    </citation>
    <scope>NUCLEOTIDE SEQUENCE</scope>
</reference>
<dbReference type="InterPro" id="IPR036937">
    <property type="entry name" value="Adhesion_dom_fimbrial_sf"/>
</dbReference>
<dbReference type="InterPro" id="IPR000259">
    <property type="entry name" value="Adhesion_dom_fimbrial"/>
</dbReference>
<keyword evidence="3" id="KW-0732">Signal</keyword>
<name>A0A7R9GTR2_TIMPO</name>
<organism evidence="6">
    <name type="scientific">Timema poppense</name>
    <name type="common">Walking stick</name>
    <dbReference type="NCBI Taxonomy" id="170557"/>
    <lineage>
        <taxon>Eukaryota</taxon>
        <taxon>Metazoa</taxon>
        <taxon>Ecdysozoa</taxon>
        <taxon>Arthropoda</taxon>
        <taxon>Hexapoda</taxon>
        <taxon>Insecta</taxon>
        <taxon>Pterygota</taxon>
        <taxon>Neoptera</taxon>
        <taxon>Polyneoptera</taxon>
        <taxon>Phasmatodea</taxon>
        <taxon>Timematodea</taxon>
        <taxon>Timematoidea</taxon>
        <taxon>Timematidae</taxon>
        <taxon>Timema</taxon>
    </lineage>
</organism>
<evidence type="ECO:0000256" key="2">
    <source>
        <dbReference type="ARBA" id="ARBA00006671"/>
    </source>
</evidence>
<dbReference type="EMBL" id="OD000428">
    <property type="protein sequence ID" value="CAD7397621.1"/>
    <property type="molecule type" value="Genomic_DNA"/>
</dbReference>
<dbReference type="GO" id="GO:0043709">
    <property type="term" value="P:cell adhesion involved in single-species biofilm formation"/>
    <property type="evidence" value="ECO:0007669"/>
    <property type="project" value="TreeGrafter"/>
</dbReference>
<evidence type="ECO:0000256" key="1">
    <source>
        <dbReference type="ARBA" id="ARBA00004561"/>
    </source>
</evidence>
<protein>
    <recommendedName>
        <fullName evidence="5">Fimbrial-type adhesion domain-containing protein</fullName>
    </recommendedName>
</protein>
<evidence type="ECO:0000313" key="6">
    <source>
        <dbReference type="EMBL" id="CAD7397621.1"/>
    </source>
</evidence>
<dbReference type="InterPro" id="IPR008966">
    <property type="entry name" value="Adhesion_dom_sf"/>
</dbReference>
<evidence type="ECO:0000256" key="3">
    <source>
        <dbReference type="ARBA" id="ARBA00022729"/>
    </source>
</evidence>
<dbReference type="FunFam" id="2.60.40.1090:FF:000001">
    <property type="entry name" value="Type-1 fimbrial major subunit"/>
    <property type="match status" value="1"/>
</dbReference>
<gene>
    <name evidence="6" type="ORF">TPSB3V08_LOCUS1241</name>
</gene>
<evidence type="ECO:0000259" key="5">
    <source>
        <dbReference type="Pfam" id="PF00419"/>
    </source>
</evidence>
<feature type="domain" description="Fimbrial-type adhesion" evidence="5">
    <location>
        <begin position="61"/>
        <end position="210"/>
    </location>
</feature>
<dbReference type="SUPFAM" id="SSF49401">
    <property type="entry name" value="Bacterial adhesins"/>
    <property type="match status" value="1"/>
</dbReference>
<dbReference type="Gene3D" id="2.60.40.1090">
    <property type="entry name" value="Fimbrial-type adhesion domain"/>
    <property type="match status" value="1"/>
</dbReference>
<dbReference type="InterPro" id="IPR050263">
    <property type="entry name" value="Bact_Fimbrial_Adh_Pro"/>
</dbReference>
<proteinExistence type="inferred from homology"/>
<accession>A0A7R9GTR2</accession>
<dbReference type="PANTHER" id="PTHR33420:SF12">
    <property type="entry name" value="FIMBRIN-LIKE PROTEIN FIMI-RELATED"/>
    <property type="match status" value="1"/>
</dbReference>
<dbReference type="Pfam" id="PF00419">
    <property type="entry name" value="Fimbrial"/>
    <property type="match status" value="1"/>
</dbReference>
<dbReference type="PANTHER" id="PTHR33420">
    <property type="entry name" value="FIMBRIAL SUBUNIT ELFA-RELATED"/>
    <property type="match status" value="1"/>
</dbReference>